<dbReference type="Gene3D" id="3.30.200.20">
    <property type="entry name" value="Phosphorylase Kinase, domain 1"/>
    <property type="match status" value="1"/>
</dbReference>
<proteinExistence type="predicted"/>
<dbReference type="Pfam" id="PF00069">
    <property type="entry name" value="Pkinase"/>
    <property type="match status" value="1"/>
</dbReference>
<dbReference type="InParanoid" id="A0A1S3IHL7"/>
<dbReference type="PROSITE" id="PS50011">
    <property type="entry name" value="PROTEIN_KINASE_DOM"/>
    <property type="match status" value="1"/>
</dbReference>
<evidence type="ECO:0000313" key="4">
    <source>
        <dbReference type="RefSeq" id="XP_013397755.1"/>
    </source>
</evidence>
<dbReference type="PROSITE" id="PS00107">
    <property type="entry name" value="PROTEIN_KINASE_ATP"/>
    <property type="match status" value="1"/>
</dbReference>
<dbReference type="InterPro" id="IPR017441">
    <property type="entry name" value="Protein_kinase_ATP_BS"/>
</dbReference>
<dbReference type="Gene3D" id="1.10.510.10">
    <property type="entry name" value="Transferase(Phosphotransferase) domain 1"/>
    <property type="match status" value="1"/>
</dbReference>
<dbReference type="PANTHER" id="PTHR44167:SF24">
    <property type="entry name" value="SERINE_THREONINE-PROTEIN KINASE CHK2"/>
    <property type="match status" value="1"/>
</dbReference>
<dbReference type="GeneID" id="106164408"/>
<organism evidence="3 4">
    <name type="scientific">Lingula anatina</name>
    <name type="common">Brachiopod</name>
    <name type="synonym">Lingula unguis</name>
    <dbReference type="NCBI Taxonomy" id="7574"/>
    <lineage>
        <taxon>Eukaryota</taxon>
        <taxon>Metazoa</taxon>
        <taxon>Spiralia</taxon>
        <taxon>Lophotrochozoa</taxon>
        <taxon>Brachiopoda</taxon>
        <taxon>Linguliformea</taxon>
        <taxon>Lingulata</taxon>
        <taxon>Lingulida</taxon>
        <taxon>Linguloidea</taxon>
        <taxon>Lingulidae</taxon>
        <taxon>Lingula</taxon>
    </lineage>
</organism>
<dbReference type="PANTHER" id="PTHR44167">
    <property type="entry name" value="OVARIAN-SPECIFIC SERINE/THREONINE-PROTEIN KINASE LOK-RELATED"/>
    <property type="match status" value="1"/>
</dbReference>
<dbReference type="GO" id="GO:0004674">
    <property type="term" value="F:protein serine/threonine kinase activity"/>
    <property type="evidence" value="ECO:0007669"/>
    <property type="project" value="TreeGrafter"/>
</dbReference>
<evidence type="ECO:0000256" key="1">
    <source>
        <dbReference type="PROSITE-ProRule" id="PRU10141"/>
    </source>
</evidence>
<feature type="binding site" evidence="1">
    <location>
        <position position="131"/>
    </location>
    <ligand>
        <name>ATP</name>
        <dbReference type="ChEBI" id="CHEBI:30616"/>
    </ligand>
</feature>
<dbReference type="Proteomes" id="UP000085678">
    <property type="component" value="Unplaced"/>
</dbReference>
<evidence type="ECO:0000259" key="2">
    <source>
        <dbReference type="PROSITE" id="PS50011"/>
    </source>
</evidence>
<dbReference type="OrthoDB" id="6097776at2759"/>
<name>A0A1S3IHL7_LINAN</name>
<dbReference type="OMA" id="AYENICP"/>
<reference evidence="4" key="1">
    <citation type="submission" date="2025-08" db="UniProtKB">
        <authorList>
            <consortium name="RefSeq"/>
        </authorList>
    </citation>
    <scope>IDENTIFICATION</scope>
    <source>
        <tissue evidence="4">Gonads</tissue>
    </source>
</reference>
<keyword evidence="1" id="KW-0067">ATP-binding</keyword>
<gene>
    <name evidence="4" type="primary">LOC106164408</name>
</gene>
<dbReference type="InterPro" id="IPR011009">
    <property type="entry name" value="Kinase-like_dom_sf"/>
</dbReference>
<dbReference type="SUPFAM" id="SSF56112">
    <property type="entry name" value="Protein kinase-like (PK-like)"/>
    <property type="match status" value="1"/>
</dbReference>
<accession>A0A1S3IHL7</accession>
<dbReference type="GO" id="GO:0005524">
    <property type="term" value="F:ATP binding"/>
    <property type="evidence" value="ECO:0007669"/>
    <property type="project" value="UniProtKB-UniRule"/>
</dbReference>
<keyword evidence="3" id="KW-1185">Reference proteome</keyword>
<dbReference type="KEGG" id="lak:106164408"/>
<dbReference type="GO" id="GO:0005634">
    <property type="term" value="C:nucleus"/>
    <property type="evidence" value="ECO:0007669"/>
    <property type="project" value="TreeGrafter"/>
</dbReference>
<evidence type="ECO:0000313" key="3">
    <source>
        <dbReference type="Proteomes" id="UP000085678"/>
    </source>
</evidence>
<dbReference type="GO" id="GO:0005737">
    <property type="term" value="C:cytoplasm"/>
    <property type="evidence" value="ECO:0007669"/>
    <property type="project" value="TreeGrafter"/>
</dbReference>
<dbReference type="CDD" id="cd00180">
    <property type="entry name" value="PKc"/>
    <property type="match status" value="1"/>
</dbReference>
<dbReference type="GO" id="GO:0044773">
    <property type="term" value="P:mitotic DNA damage checkpoint signaling"/>
    <property type="evidence" value="ECO:0007669"/>
    <property type="project" value="TreeGrafter"/>
</dbReference>
<sequence>MLTLSRLQTELDDRAATPAPAQPSFWKEFRRRMRYLFCCGANNNRLEPDFTDLNEVYVPKMYPDWLPLEQNQRYQNNKQRLYQAAYENICPADHIVPERDKRGELVQIGSGRYGTVFLARYKPTGDYVAVKRFKRNKSSEIHIRREAAFLDILQETKLCPKFYGILEEKRQSTSKFANLSIVMELVRLKENTKQCFNLKSFVQTQFARGGLTTKDWFNFNIELAQGLMEVHERGICILNLKDENIMVSRDSEGAIHPRLVDLGGVVLLDDDNPIVPPQTFTERKLNIFNKKRPSLAPELFKSSKPTAQIDIFSLGCIFEDLGKREMMCDLTELALWCTTSDPSLRPTLAVIVKELGELAVKL</sequence>
<dbReference type="STRING" id="7574.A0A1S3IHL7"/>
<dbReference type="InterPro" id="IPR000719">
    <property type="entry name" value="Prot_kinase_dom"/>
</dbReference>
<feature type="domain" description="Protein kinase" evidence="2">
    <location>
        <begin position="102"/>
        <end position="362"/>
    </location>
</feature>
<protein>
    <submittedName>
        <fullName evidence="4">Cyclin-dependent kinase 2-like</fullName>
    </submittedName>
</protein>
<dbReference type="RefSeq" id="XP_013397755.1">
    <property type="nucleotide sequence ID" value="XM_013542301.1"/>
</dbReference>
<dbReference type="AlphaFoldDB" id="A0A1S3IHL7"/>
<keyword evidence="1" id="KW-0547">Nucleotide-binding</keyword>